<dbReference type="InterPro" id="IPR026508">
    <property type="entry name" value="TMEM164"/>
</dbReference>
<name>A0A8H8DH76_9FUNG</name>
<keyword evidence="1" id="KW-0472">Membrane</keyword>
<keyword evidence="1" id="KW-0812">Transmembrane</keyword>
<proteinExistence type="predicted"/>
<gene>
    <name evidence="2" type="ORF">BJ554DRAFT_1717</name>
</gene>
<dbReference type="Proteomes" id="UP000673691">
    <property type="component" value="Unassembled WGS sequence"/>
</dbReference>
<evidence type="ECO:0000313" key="2">
    <source>
        <dbReference type="EMBL" id="KAG5458123.1"/>
    </source>
</evidence>
<organism evidence="2 3">
    <name type="scientific">Olpidium bornovanus</name>
    <dbReference type="NCBI Taxonomy" id="278681"/>
    <lineage>
        <taxon>Eukaryota</taxon>
        <taxon>Fungi</taxon>
        <taxon>Fungi incertae sedis</taxon>
        <taxon>Olpidiomycota</taxon>
        <taxon>Olpidiomycotina</taxon>
        <taxon>Olpidiomycetes</taxon>
        <taxon>Olpidiales</taxon>
        <taxon>Olpidiaceae</taxon>
        <taxon>Olpidium</taxon>
    </lineage>
</organism>
<comment type="caution">
    <text evidence="2">The sequence shown here is derived from an EMBL/GenBank/DDBJ whole genome shotgun (WGS) entry which is preliminary data.</text>
</comment>
<evidence type="ECO:0000313" key="3">
    <source>
        <dbReference type="Proteomes" id="UP000673691"/>
    </source>
</evidence>
<feature type="transmembrane region" description="Helical" evidence="1">
    <location>
        <begin position="118"/>
        <end position="139"/>
    </location>
</feature>
<accession>A0A8H8DH76</accession>
<keyword evidence="3" id="KW-1185">Reference proteome</keyword>
<evidence type="ECO:0000256" key="1">
    <source>
        <dbReference type="SAM" id="Phobius"/>
    </source>
</evidence>
<protein>
    <submittedName>
        <fullName evidence="2">TMEM164 family-domain-containing protein</fullName>
    </submittedName>
</protein>
<sequence length="185" mass="20840">MPVETDWGSSMKGSWYLSARQHVLEFVLFNAVFFVATRQLFRKVLAPGSPQDVSFRTFAPPSTPCRGERFMLAATLFSFATAVAHKCVRGSTIFLLQPCHVSAVLLLYVLVAPKTSRLPHIVFNIYLYILWGTITALVFPDLRDYDLFFEIENFFLGELSAGRHRGSGLSFSCADRQMALVFSEI</sequence>
<feature type="transmembrane region" description="Helical" evidence="1">
    <location>
        <begin position="23"/>
        <end position="41"/>
    </location>
</feature>
<dbReference type="PANTHER" id="PTHR20948">
    <property type="entry name" value="TRANSMEMBRANE PROTEIN 164"/>
    <property type="match status" value="1"/>
</dbReference>
<dbReference type="OrthoDB" id="17328at2759"/>
<dbReference type="EMBL" id="JAEFCI010008943">
    <property type="protein sequence ID" value="KAG5458123.1"/>
    <property type="molecule type" value="Genomic_DNA"/>
</dbReference>
<dbReference type="AlphaFoldDB" id="A0A8H8DH76"/>
<dbReference type="PANTHER" id="PTHR20948:SF2">
    <property type="entry name" value="TRANSMEMBRANE PROTEIN 164"/>
    <property type="match status" value="1"/>
</dbReference>
<reference evidence="2 3" key="1">
    <citation type="journal article" name="Sci. Rep.">
        <title>Genome-scale phylogenetic analyses confirm Olpidium as the closest living zoosporic fungus to the non-flagellated, terrestrial fungi.</title>
        <authorList>
            <person name="Chang Y."/>
            <person name="Rochon D."/>
            <person name="Sekimoto S."/>
            <person name="Wang Y."/>
            <person name="Chovatia M."/>
            <person name="Sandor L."/>
            <person name="Salamov A."/>
            <person name="Grigoriev I.V."/>
            <person name="Stajich J.E."/>
            <person name="Spatafora J.W."/>
        </authorList>
    </citation>
    <scope>NUCLEOTIDE SEQUENCE [LARGE SCALE GENOMIC DNA]</scope>
    <source>
        <strain evidence="2">S191</strain>
    </source>
</reference>
<keyword evidence="1" id="KW-1133">Transmembrane helix</keyword>
<dbReference type="Pfam" id="PF14808">
    <property type="entry name" value="TMEM164"/>
    <property type="match status" value="1"/>
</dbReference>
<feature type="transmembrane region" description="Helical" evidence="1">
    <location>
        <begin position="93"/>
        <end position="112"/>
    </location>
</feature>